<sequence length="144" mass="16119">MVQCSKKLVDLVWGVIIRDEDGLPIVALSSIGRRVGDAEEVEAYALVWALRFALEVSTRTIIVESDSLQVIKVVQSPEEDFSQIGNIIDEAKAISRMFSSCSFTHVLRDGNRVAHSLPKHAKGYVSEHLWLEEVPPFLKKSRTI</sequence>
<dbReference type="Proteomes" id="UP001234297">
    <property type="component" value="Chromosome 2"/>
</dbReference>
<protein>
    <submittedName>
        <fullName evidence="1">Uncharacterized protein</fullName>
    </submittedName>
</protein>
<proteinExistence type="predicted"/>
<evidence type="ECO:0000313" key="2">
    <source>
        <dbReference type="Proteomes" id="UP001234297"/>
    </source>
</evidence>
<gene>
    <name evidence="1" type="ORF">MRB53_008628</name>
</gene>
<reference evidence="1 2" key="1">
    <citation type="journal article" date="2022" name="Hortic Res">
        <title>A haplotype resolved chromosomal level avocado genome allows analysis of novel avocado genes.</title>
        <authorList>
            <person name="Nath O."/>
            <person name="Fletcher S.J."/>
            <person name="Hayward A."/>
            <person name="Shaw L.M."/>
            <person name="Masouleh A.K."/>
            <person name="Furtado A."/>
            <person name="Henry R.J."/>
            <person name="Mitter N."/>
        </authorList>
    </citation>
    <scope>NUCLEOTIDE SEQUENCE [LARGE SCALE GENOMIC DNA]</scope>
    <source>
        <strain evidence="2">cv. Hass</strain>
    </source>
</reference>
<name>A0ACC2MNB9_PERAE</name>
<comment type="caution">
    <text evidence="1">The sequence shown here is derived from an EMBL/GenBank/DDBJ whole genome shotgun (WGS) entry which is preliminary data.</text>
</comment>
<accession>A0ACC2MNB9</accession>
<evidence type="ECO:0000313" key="1">
    <source>
        <dbReference type="EMBL" id="KAJ8646880.1"/>
    </source>
</evidence>
<keyword evidence="2" id="KW-1185">Reference proteome</keyword>
<dbReference type="EMBL" id="CM056810">
    <property type="protein sequence ID" value="KAJ8646880.1"/>
    <property type="molecule type" value="Genomic_DNA"/>
</dbReference>
<organism evidence="1 2">
    <name type="scientific">Persea americana</name>
    <name type="common">Avocado</name>
    <dbReference type="NCBI Taxonomy" id="3435"/>
    <lineage>
        <taxon>Eukaryota</taxon>
        <taxon>Viridiplantae</taxon>
        <taxon>Streptophyta</taxon>
        <taxon>Embryophyta</taxon>
        <taxon>Tracheophyta</taxon>
        <taxon>Spermatophyta</taxon>
        <taxon>Magnoliopsida</taxon>
        <taxon>Magnoliidae</taxon>
        <taxon>Laurales</taxon>
        <taxon>Lauraceae</taxon>
        <taxon>Persea</taxon>
    </lineage>
</organism>